<feature type="region of interest" description="Disordered" evidence="6">
    <location>
        <begin position="981"/>
        <end position="1034"/>
    </location>
</feature>
<reference evidence="8 9" key="1">
    <citation type="journal article" date="2011" name="Proc. Natl. Acad. Sci. U.S.A.">
        <title>Evolutionary erosion of yeast sex chromosomes by mating-type switching accidents.</title>
        <authorList>
            <person name="Gordon J.L."/>
            <person name="Armisen D."/>
            <person name="Proux-Wera E."/>
            <person name="Oheigeartaigh S.S."/>
            <person name="Byrne K.P."/>
            <person name="Wolfe K.H."/>
        </authorList>
    </citation>
    <scope>NUCLEOTIDE SEQUENCE [LARGE SCALE GENOMIC DNA]</scope>
    <source>
        <strain evidence="9">ATCC 10597 / BCRC 20456 / CBS 421 / NBRC 0211 / NRRL Y-12639</strain>
    </source>
</reference>
<evidence type="ECO:0000256" key="1">
    <source>
        <dbReference type="ARBA" id="ARBA00004123"/>
    </source>
</evidence>
<evidence type="ECO:0000313" key="9">
    <source>
        <dbReference type="Proteomes" id="UP000000689"/>
    </source>
</evidence>
<dbReference type="Gene3D" id="4.10.240.10">
    <property type="entry name" value="Zn(2)-C6 fungal-type DNA-binding domain"/>
    <property type="match status" value="1"/>
</dbReference>
<evidence type="ECO:0000256" key="5">
    <source>
        <dbReference type="ARBA" id="ARBA00023242"/>
    </source>
</evidence>
<name>G0W3W1_NAUDC</name>
<dbReference type="CDD" id="cd00067">
    <property type="entry name" value="GAL4"/>
    <property type="match status" value="1"/>
</dbReference>
<dbReference type="Proteomes" id="UP000000689">
    <property type="component" value="Chromosome 1"/>
</dbReference>
<dbReference type="InterPro" id="IPR007219">
    <property type="entry name" value="XnlR_reg_dom"/>
</dbReference>
<dbReference type="SMART" id="SM00906">
    <property type="entry name" value="Fungal_trans"/>
    <property type="match status" value="1"/>
</dbReference>
<protein>
    <recommendedName>
        <fullName evidence="7">Zn(2)-C6 fungal-type domain-containing protein</fullName>
    </recommendedName>
</protein>
<dbReference type="KEGG" id="ndi:NDAI_0A03420"/>
<dbReference type="InterPro" id="IPR036864">
    <property type="entry name" value="Zn2-C6_fun-type_DNA-bd_sf"/>
</dbReference>
<comment type="subcellular location">
    <subcellularLocation>
        <location evidence="1">Nucleus</location>
    </subcellularLocation>
</comment>
<keyword evidence="9" id="KW-1185">Reference proteome</keyword>
<dbReference type="GO" id="GO:0003677">
    <property type="term" value="F:DNA binding"/>
    <property type="evidence" value="ECO:0007669"/>
    <property type="project" value="UniProtKB-KW"/>
</dbReference>
<accession>G0W3W1</accession>
<evidence type="ECO:0000313" key="8">
    <source>
        <dbReference type="EMBL" id="CCD22499.1"/>
    </source>
</evidence>
<keyword evidence="5" id="KW-0539">Nucleus</keyword>
<dbReference type="SMART" id="SM00066">
    <property type="entry name" value="GAL4"/>
    <property type="match status" value="1"/>
</dbReference>
<dbReference type="InterPro" id="IPR001138">
    <property type="entry name" value="Zn2Cys6_DnaBD"/>
</dbReference>
<proteinExistence type="predicted"/>
<dbReference type="GeneID" id="11493746"/>
<dbReference type="GO" id="GO:0005634">
    <property type="term" value="C:nucleus"/>
    <property type="evidence" value="ECO:0007669"/>
    <property type="project" value="UniProtKB-SubCell"/>
</dbReference>
<dbReference type="PANTHER" id="PTHR46910:SF3">
    <property type="entry name" value="HALOTOLERANCE PROTEIN 9-RELATED"/>
    <property type="match status" value="1"/>
</dbReference>
<dbReference type="OrthoDB" id="3364175at2759"/>
<dbReference type="GO" id="GO:0008270">
    <property type="term" value="F:zinc ion binding"/>
    <property type="evidence" value="ECO:0007669"/>
    <property type="project" value="InterPro"/>
</dbReference>
<feature type="domain" description="Zn(2)-C6 fungal-type" evidence="7">
    <location>
        <begin position="16"/>
        <end position="45"/>
    </location>
</feature>
<keyword evidence="4" id="KW-0238">DNA-binding</keyword>
<dbReference type="RefSeq" id="XP_003667742.1">
    <property type="nucleotide sequence ID" value="XM_003667694.1"/>
</dbReference>
<evidence type="ECO:0000256" key="3">
    <source>
        <dbReference type="ARBA" id="ARBA00022833"/>
    </source>
</evidence>
<dbReference type="GO" id="GO:0000981">
    <property type="term" value="F:DNA-binding transcription factor activity, RNA polymerase II-specific"/>
    <property type="evidence" value="ECO:0007669"/>
    <property type="project" value="InterPro"/>
</dbReference>
<dbReference type="GO" id="GO:0006351">
    <property type="term" value="P:DNA-templated transcription"/>
    <property type="evidence" value="ECO:0007669"/>
    <property type="project" value="InterPro"/>
</dbReference>
<dbReference type="OMA" id="CAAYQCE"/>
<dbReference type="HOGENOM" id="CLU_304446_0_0_1"/>
<gene>
    <name evidence="8" type="primary">NDAI0A03420</name>
    <name evidence="8" type="ordered locus">NDAI_0A03420</name>
</gene>
<feature type="compositionally biased region" description="Low complexity" evidence="6">
    <location>
        <begin position="54"/>
        <end position="70"/>
    </location>
</feature>
<sequence length="1108" mass="126748">MSNPIVKRPRKKVVKACLNCRRRKIKCTGTFPCSNCAAYQCECVFDETKDIINNNNSNNNNARTNNSNENRITELVSPKPKTKRIKKERKNTKTVTTTLPNSQFVMEPLSEFRVSSPPPSHPSNMSLLNDTKSTLFNGPSQVISNESQNNIVSPNPVNQDIVNVNNSNNQMEPHFESEDELSLLDEMSLNKKEDGPYEDDHEATMKLRSLKDTITQLKSIPNPNATILKMIKDMKKQIHEYINEWEPIIDLNKLPQSTKLGINDGSKSVETYLMKNKYRNEVNLTCFSVWKASQLDSTAPEDEPEIFSKLPLIDDVFGLNSPLQPLSLRGIGCLLQRRLIRKSSPSVLEYLKPTVYIMLRFFDVVCIQLNDDYVSIANPLEDFLEKADNPMGSPTGTVSSSTFSATGPKNASNKELVAILINKLPQPFTENLTSISSQQLIITANDDDIKMFGLVVSIYNTHRLAFDDFMLNMTSDSNLEDKSKYVEDYTHLIEMDNILLPICYAYYNATLYHLDDYNSLEYLDVLLSFLEHQAWLDEYYGLEKFLNVAVNCANKMGLFRWEYYVGFDEVTAERRRRLWWRLYNLEKFYSLKTGELSLIDDEKMNCLLFKEFRDVGFTDHKDFLSRVNSIPRNSIFDNMTIASLKSYGESACLQVTSNFFAKVLYSERYTNIRNNAKPLFLRNILLNEVMDALDAVADKFQHIKEHTLKLFKIAQNTQHVVSQELTKQELLQATDYVLFHEHIFCSIVSSAYNVITRLSDWPRPKGITARLKTYGIKLYHSWVHMGELIQKLDNDYMVRKSLSSYILVFVLVITKTFINSNFFTLQDISLTLKIFKRVENLFNFVEIDCKDKVHFSQILKAFSRAFSLLLTLTRILVLDFMDVHNVSAEELTNLIKTTFVPDDGISDMVNIILDYKSQIYKYLLEPVQKSGFHLNIKQMLDACAPSFNQDDTSHNLNAVSANNHSCRQSIKLYPPTILRPISPSKVSQPGEHEPLPPITSLTDVNGLSLTPNQKGSGNLNSPSQQQLSDQTPFNSRQSREMLLEQAMSKDASSDLTSQLPLTFTANGNENNISKSYNLGTLEEFVMNTDLNDLYSVLWNDEVPESYMD</sequence>
<dbReference type="GO" id="GO:0045944">
    <property type="term" value="P:positive regulation of transcription by RNA polymerase II"/>
    <property type="evidence" value="ECO:0007669"/>
    <property type="project" value="UniProtKB-ARBA"/>
</dbReference>
<evidence type="ECO:0000256" key="4">
    <source>
        <dbReference type="ARBA" id="ARBA00023125"/>
    </source>
</evidence>
<evidence type="ECO:0000256" key="2">
    <source>
        <dbReference type="ARBA" id="ARBA00022723"/>
    </source>
</evidence>
<feature type="region of interest" description="Disordered" evidence="6">
    <location>
        <begin position="54"/>
        <end position="73"/>
    </location>
</feature>
<feature type="compositionally biased region" description="Polar residues" evidence="6">
    <location>
        <begin position="999"/>
        <end position="1034"/>
    </location>
</feature>
<evidence type="ECO:0000259" key="7">
    <source>
        <dbReference type="PROSITE" id="PS50048"/>
    </source>
</evidence>
<keyword evidence="3" id="KW-0862">Zinc</keyword>
<dbReference type="AlphaFoldDB" id="G0W3W1"/>
<dbReference type="EMBL" id="HE580267">
    <property type="protein sequence ID" value="CCD22499.1"/>
    <property type="molecule type" value="Genomic_DNA"/>
</dbReference>
<dbReference type="PANTHER" id="PTHR46910">
    <property type="entry name" value="TRANSCRIPTION FACTOR PDR1"/>
    <property type="match status" value="1"/>
</dbReference>
<dbReference type="Pfam" id="PF00172">
    <property type="entry name" value="Zn_clus"/>
    <property type="match status" value="1"/>
</dbReference>
<evidence type="ECO:0000256" key="6">
    <source>
        <dbReference type="SAM" id="MobiDB-lite"/>
    </source>
</evidence>
<dbReference type="STRING" id="1071378.G0W3W1"/>
<dbReference type="SUPFAM" id="SSF57701">
    <property type="entry name" value="Zn2/Cys6 DNA-binding domain"/>
    <property type="match status" value="1"/>
</dbReference>
<dbReference type="InterPro" id="IPR050987">
    <property type="entry name" value="AtrR-like"/>
</dbReference>
<dbReference type="PROSITE" id="PS50048">
    <property type="entry name" value="ZN2_CY6_FUNGAL_2"/>
    <property type="match status" value="1"/>
</dbReference>
<keyword evidence="2" id="KW-0479">Metal-binding</keyword>
<dbReference type="Pfam" id="PF04082">
    <property type="entry name" value="Fungal_trans"/>
    <property type="match status" value="1"/>
</dbReference>
<dbReference type="PROSITE" id="PS00463">
    <property type="entry name" value="ZN2_CY6_FUNGAL_1"/>
    <property type="match status" value="1"/>
</dbReference>
<organism evidence="8 9">
    <name type="scientific">Naumovozyma dairenensis (strain ATCC 10597 / BCRC 20456 / CBS 421 / NBRC 0211 / NRRL Y-12639)</name>
    <name type="common">Saccharomyces dairenensis</name>
    <dbReference type="NCBI Taxonomy" id="1071378"/>
    <lineage>
        <taxon>Eukaryota</taxon>
        <taxon>Fungi</taxon>
        <taxon>Dikarya</taxon>
        <taxon>Ascomycota</taxon>
        <taxon>Saccharomycotina</taxon>
        <taxon>Saccharomycetes</taxon>
        <taxon>Saccharomycetales</taxon>
        <taxon>Saccharomycetaceae</taxon>
        <taxon>Naumovozyma</taxon>
    </lineage>
</organism>
<dbReference type="eggNOG" id="ENOG502QV4Q">
    <property type="taxonomic scope" value="Eukaryota"/>
</dbReference>